<dbReference type="SUPFAM" id="SSF52218">
    <property type="entry name" value="Flavoproteins"/>
    <property type="match status" value="1"/>
</dbReference>
<evidence type="ECO:0000256" key="2">
    <source>
        <dbReference type="ARBA" id="ARBA00022643"/>
    </source>
</evidence>
<feature type="domain" description="NADPH-dependent FMN reductase-like" evidence="4">
    <location>
        <begin position="3"/>
        <end position="144"/>
    </location>
</feature>
<dbReference type="EC" id="1.5.1.38" evidence="5"/>
<reference evidence="5" key="1">
    <citation type="submission" date="2020-09" db="EMBL/GenBank/DDBJ databases">
        <title>A novel bacterium of genus Paenibacillus, isolated from South China Sea.</title>
        <authorList>
            <person name="Huang H."/>
            <person name="Mo K."/>
            <person name="Hu Y."/>
        </authorList>
    </citation>
    <scope>NUCLEOTIDE SEQUENCE</scope>
    <source>
        <strain evidence="5">IB182496</strain>
    </source>
</reference>
<dbReference type="Gene3D" id="3.40.50.360">
    <property type="match status" value="1"/>
</dbReference>
<accession>A0A927BTZ7</accession>
<evidence type="ECO:0000256" key="3">
    <source>
        <dbReference type="ARBA" id="ARBA00023002"/>
    </source>
</evidence>
<dbReference type="GO" id="GO:0052873">
    <property type="term" value="F:FMN reductase (NADPH) activity"/>
    <property type="evidence" value="ECO:0007669"/>
    <property type="project" value="UniProtKB-EC"/>
</dbReference>
<evidence type="ECO:0000256" key="1">
    <source>
        <dbReference type="ARBA" id="ARBA00022630"/>
    </source>
</evidence>
<comment type="caution">
    <text evidence="5">The sequence shown here is derived from an EMBL/GenBank/DDBJ whole genome shotgun (WGS) entry which is preliminary data.</text>
</comment>
<gene>
    <name evidence="5" type="primary">ssuE</name>
    <name evidence="5" type="ORF">IDH44_09185</name>
</gene>
<dbReference type="NCBIfam" id="TIGR03567">
    <property type="entry name" value="FMN_reduc_SsuE"/>
    <property type="match status" value="1"/>
</dbReference>
<dbReference type="Pfam" id="PF03358">
    <property type="entry name" value="FMN_red"/>
    <property type="match status" value="1"/>
</dbReference>
<dbReference type="PANTHER" id="PTHR43408">
    <property type="entry name" value="FMN REDUCTASE (NADPH)"/>
    <property type="match status" value="1"/>
</dbReference>
<dbReference type="InterPro" id="IPR020048">
    <property type="entry name" value="NADPH-dep_FMN_reduc_SsuE"/>
</dbReference>
<protein>
    <submittedName>
        <fullName evidence="5">NADPH-dependent FMN reductase</fullName>
        <ecNumber evidence="5">1.5.1.38</ecNumber>
    </submittedName>
</protein>
<organism evidence="5 6">
    <name type="scientific">Paenibacillus sabuli</name>
    <dbReference type="NCBI Taxonomy" id="2772509"/>
    <lineage>
        <taxon>Bacteria</taxon>
        <taxon>Bacillati</taxon>
        <taxon>Bacillota</taxon>
        <taxon>Bacilli</taxon>
        <taxon>Bacillales</taxon>
        <taxon>Paenibacillaceae</taxon>
        <taxon>Paenibacillus</taxon>
    </lineage>
</organism>
<dbReference type="PANTHER" id="PTHR43408:SF1">
    <property type="entry name" value="FMN REDUCTASE (NADPH)"/>
    <property type="match status" value="1"/>
</dbReference>
<dbReference type="InterPro" id="IPR029039">
    <property type="entry name" value="Flavoprotein-like_sf"/>
</dbReference>
<dbReference type="Proteomes" id="UP000621560">
    <property type="component" value="Unassembled WGS sequence"/>
</dbReference>
<name>A0A927BTZ7_9BACL</name>
<dbReference type="AlphaFoldDB" id="A0A927BTZ7"/>
<evidence type="ECO:0000259" key="4">
    <source>
        <dbReference type="Pfam" id="PF03358"/>
    </source>
</evidence>
<keyword evidence="2" id="KW-0288">FMN</keyword>
<keyword evidence="3 5" id="KW-0560">Oxidoreductase</keyword>
<dbReference type="RefSeq" id="WP_190916902.1">
    <property type="nucleotide sequence ID" value="NZ_JACXIZ010000015.1"/>
</dbReference>
<dbReference type="InterPro" id="IPR051814">
    <property type="entry name" value="NAD(P)H-dep_FMN_reductase"/>
</dbReference>
<dbReference type="EMBL" id="JACXIZ010000015">
    <property type="protein sequence ID" value="MBD2845363.1"/>
    <property type="molecule type" value="Genomic_DNA"/>
</dbReference>
<keyword evidence="1" id="KW-0285">Flavoprotein</keyword>
<evidence type="ECO:0000313" key="5">
    <source>
        <dbReference type="EMBL" id="MBD2845363.1"/>
    </source>
</evidence>
<sequence>MSKVVIISGSPSPSSRLNGIVQYAEQFLERAGFVPERITVVELPAEALIHAKFGDPAIIAANKLVEEADAVIVATPVYKASFTGAIKTYLDLLPQKGLAGKVILPLALGGTFGHYLMLDYALKPVLSALGGSKILSGVFVLDTQVDRTEDLQFSINDSQIIERLDTTLHNVAAELRVDLTL</sequence>
<dbReference type="GO" id="GO:0046306">
    <property type="term" value="P:alkanesulfonate catabolic process"/>
    <property type="evidence" value="ECO:0007669"/>
    <property type="project" value="InterPro"/>
</dbReference>
<evidence type="ECO:0000313" key="6">
    <source>
        <dbReference type="Proteomes" id="UP000621560"/>
    </source>
</evidence>
<dbReference type="InterPro" id="IPR005025">
    <property type="entry name" value="FMN_Rdtase-like_dom"/>
</dbReference>
<keyword evidence="6" id="KW-1185">Reference proteome</keyword>
<proteinExistence type="predicted"/>